<dbReference type="Pfam" id="PF00072">
    <property type="entry name" value="Response_reg"/>
    <property type="match status" value="1"/>
</dbReference>
<dbReference type="SMART" id="SM00850">
    <property type="entry name" value="LytTR"/>
    <property type="match status" value="1"/>
</dbReference>
<keyword evidence="3" id="KW-0805">Transcription regulation</keyword>
<evidence type="ECO:0000256" key="6">
    <source>
        <dbReference type="PROSITE-ProRule" id="PRU00169"/>
    </source>
</evidence>
<evidence type="ECO:0000256" key="3">
    <source>
        <dbReference type="ARBA" id="ARBA00023015"/>
    </source>
</evidence>
<sequence length="249" mass="28879">MTEKMNILIVEDEFLTADTIRNYLLELGYGVTGMARDAEEALSILEATETDMAILDLNIQGSRDGIWLAGMIKETYNIPFIFLTAYSDERTVKSAVETRPFGYLVKPFTKMDIYTTLEVARQNYTQIVQQGELKLGTGVQDKPLPMDEYLFVKEKNVYSKIRVRDIAYVKSELKYIELYVEKKRHVIRYSLAEFIDLMPAEHFIQVHRSYVVNKNYVDHIGINYILVAGTEIPMSSKRKEEVLNRFNFL</sequence>
<dbReference type="PROSITE" id="PS50110">
    <property type="entry name" value="RESPONSE_REGULATORY"/>
    <property type="match status" value="1"/>
</dbReference>
<evidence type="ECO:0000259" key="8">
    <source>
        <dbReference type="PROSITE" id="PS50930"/>
    </source>
</evidence>
<gene>
    <name evidence="9" type="ORF">CRP01_19150</name>
</gene>
<dbReference type="AlphaFoldDB" id="A0A2D0N9S2"/>
<evidence type="ECO:0000313" key="9">
    <source>
        <dbReference type="EMBL" id="PHN05138.1"/>
    </source>
</evidence>
<dbReference type="GO" id="GO:0032993">
    <property type="term" value="C:protein-DNA complex"/>
    <property type="evidence" value="ECO:0007669"/>
    <property type="project" value="TreeGrafter"/>
</dbReference>
<dbReference type="SUPFAM" id="SSF52172">
    <property type="entry name" value="CheY-like"/>
    <property type="match status" value="1"/>
</dbReference>
<feature type="domain" description="Response regulatory" evidence="7">
    <location>
        <begin position="6"/>
        <end position="121"/>
    </location>
</feature>
<dbReference type="CDD" id="cd17534">
    <property type="entry name" value="REC_DC-like"/>
    <property type="match status" value="1"/>
</dbReference>
<evidence type="ECO:0000256" key="5">
    <source>
        <dbReference type="ARBA" id="ARBA00023163"/>
    </source>
</evidence>
<dbReference type="Gene3D" id="2.40.50.1020">
    <property type="entry name" value="LytTr DNA-binding domain"/>
    <property type="match status" value="1"/>
</dbReference>
<keyword evidence="10" id="KW-1185">Reference proteome</keyword>
<keyword evidence="1 6" id="KW-0597">Phosphoprotein</keyword>
<dbReference type="GO" id="GO:0000156">
    <property type="term" value="F:phosphorelay response regulator activity"/>
    <property type="evidence" value="ECO:0007669"/>
    <property type="project" value="TreeGrafter"/>
</dbReference>
<dbReference type="GO" id="GO:0005829">
    <property type="term" value="C:cytosol"/>
    <property type="evidence" value="ECO:0007669"/>
    <property type="project" value="TreeGrafter"/>
</dbReference>
<proteinExistence type="predicted"/>
<evidence type="ECO:0000256" key="4">
    <source>
        <dbReference type="ARBA" id="ARBA00023125"/>
    </source>
</evidence>
<feature type="modified residue" description="4-aspartylphosphate" evidence="6">
    <location>
        <position position="56"/>
    </location>
</feature>
<protein>
    <submittedName>
        <fullName evidence="9">DNA-binding response regulator</fullName>
    </submittedName>
</protein>
<dbReference type="PANTHER" id="PTHR48111:SF1">
    <property type="entry name" value="TWO-COMPONENT RESPONSE REGULATOR ORR33"/>
    <property type="match status" value="1"/>
</dbReference>
<reference evidence="9 10" key="1">
    <citation type="submission" date="2017-10" db="EMBL/GenBank/DDBJ databases">
        <title>The draft genome sequence of Lewinella nigricans NBRC 102662.</title>
        <authorList>
            <person name="Wang K."/>
        </authorList>
    </citation>
    <scope>NUCLEOTIDE SEQUENCE [LARGE SCALE GENOMIC DNA]</scope>
    <source>
        <strain evidence="9 10">NBRC 102662</strain>
    </source>
</reference>
<dbReference type="PANTHER" id="PTHR48111">
    <property type="entry name" value="REGULATOR OF RPOS"/>
    <property type="match status" value="1"/>
</dbReference>
<dbReference type="InterPro" id="IPR011006">
    <property type="entry name" value="CheY-like_superfamily"/>
</dbReference>
<dbReference type="OrthoDB" id="1646880at2"/>
<keyword evidence="4 9" id="KW-0238">DNA-binding</keyword>
<dbReference type="InterPro" id="IPR001789">
    <property type="entry name" value="Sig_transdc_resp-reg_receiver"/>
</dbReference>
<feature type="domain" description="HTH LytTR-type" evidence="8">
    <location>
        <begin position="160"/>
        <end position="220"/>
    </location>
</feature>
<organism evidence="9 10">
    <name type="scientific">Flavilitoribacter nigricans (strain ATCC 23147 / DSM 23189 / NBRC 102662 / NCIMB 1420 / SS-2)</name>
    <name type="common">Lewinella nigricans</name>
    <dbReference type="NCBI Taxonomy" id="1122177"/>
    <lineage>
        <taxon>Bacteria</taxon>
        <taxon>Pseudomonadati</taxon>
        <taxon>Bacteroidota</taxon>
        <taxon>Saprospiria</taxon>
        <taxon>Saprospirales</taxon>
        <taxon>Lewinellaceae</taxon>
        <taxon>Flavilitoribacter</taxon>
    </lineage>
</organism>
<evidence type="ECO:0000256" key="2">
    <source>
        <dbReference type="ARBA" id="ARBA00023012"/>
    </source>
</evidence>
<keyword evidence="2" id="KW-0902">Two-component regulatory system</keyword>
<dbReference type="GO" id="GO:0000976">
    <property type="term" value="F:transcription cis-regulatory region binding"/>
    <property type="evidence" value="ECO:0007669"/>
    <property type="project" value="TreeGrafter"/>
</dbReference>
<evidence type="ECO:0000313" key="10">
    <source>
        <dbReference type="Proteomes" id="UP000223913"/>
    </source>
</evidence>
<comment type="caution">
    <text evidence="9">The sequence shown here is derived from an EMBL/GenBank/DDBJ whole genome shotgun (WGS) entry which is preliminary data.</text>
</comment>
<dbReference type="Proteomes" id="UP000223913">
    <property type="component" value="Unassembled WGS sequence"/>
</dbReference>
<keyword evidence="5" id="KW-0804">Transcription</keyword>
<dbReference type="EMBL" id="PDUD01000023">
    <property type="protein sequence ID" value="PHN05138.1"/>
    <property type="molecule type" value="Genomic_DNA"/>
</dbReference>
<dbReference type="RefSeq" id="WP_099151685.1">
    <property type="nucleotide sequence ID" value="NZ_PDUD01000023.1"/>
</dbReference>
<dbReference type="Pfam" id="PF04397">
    <property type="entry name" value="LytTR"/>
    <property type="match status" value="1"/>
</dbReference>
<name>A0A2D0N9S2_FLAN2</name>
<dbReference type="GO" id="GO:0006355">
    <property type="term" value="P:regulation of DNA-templated transcription"/>
    <property type="evidence" value="ECO:0007669"/>
    <property type="project" value="TreeGrafter"/>
</dbReference>
<dbReference type="Gene3D" id="3.40.50.2300">
    <property type="match status" value="1"/>
</dbReference>
<evidence type="ECO:0000259" key="7">
    <source>
        <dbReference type="PROSITE" id="PS50110"/>
    </source>
</evidence>
<dbReference type="InterPro" id="IPR007492">
    <property type="entry name" value="LytTR_DNA-bd_dom"/>
</dbReference>
<accession>A0A2D0N9S2</accession>
<dbReference type="SMART" id="SM00448">
    <property type="entry name" value="REC"/>
    <property type="match status" value="1"/>
</dbReference>
<dbReference type="InterPro" id="IPR039420">
    <property type="entry name" value="WalR-like"/>
</dbReference>
<evidence type="ECO:0000256" key="1">
    <source>
        <dbReference type="ARBA" id="ARBA00022553"/>
    </source>
</evidence>
<dbReference type="PROSITE" id="PS50930">
    <property type="entry name" value="HTH_LYTTR"/>
    <property type="match status" value="1"/>
</dbReference>